<reference evidence="3" key="1">
    <citation type="submission" date="2018-07" db="EMBL/GenBank/DDBJ databases">
        <authorList>
            <person name="Liu B.-T."/>
            <person name="Du Z."/>
        </authorList>
    </citation>
    <scope>NUCLEOTIDE SEQUENCE [LARGE SCALE GENOMIC DNA]</scope>
    <source>
        <strain evidence="3">XYN52</strain>
    </source>
</reference>
<dbReference type="EMBL" id="QQNH01000001">
    <property type="protein sequence ID" value="RDE10382.1"/>
    <property type="molecule type" value="Genomic_DNA"/>
</dbReference>
<evidence type="ECO:0000259" key="1">
    <source>
        <dbReference type="Pfam" id="PF03811"/>
    </source>
</evidence>
<organism evidence="2 3">
    <name type="scientific">Pelagibacterium lacus</name>
    <dbReference type="NCBI Taxonomy" id="2282655"/>
    <lineage>
        <taxon>Bacteria</taxon>
        <taxon>Pseudomonadati</taxon>
        <taxon>Pseudomonadota</taxon>
        <taxon>Alphaproteobacteria</taxon>
        <taxon>Hyphomicrobiales</taxon>
        <taxon>Devosiaceae</taxon>
        <taxon>Pelagibacterium</taxon>
    </lineage>
</organism>
<dbReference type="Pfam" id="PF03811">
    <property type="entry name" value="Zn_ribbon_InsA"/>
    <property type="match status" value="1"/>
</dbReference>
<dbReference type="GO" id="GO:0006313">
    <property type="term" value="P:DNA transposition"/>
    <property type="evidence" value="ECO:0007669"/>
    <property type="project" value="InterPro"/>
</dbReference>
<protein>
    <submittedName>
        <fullName evidence="2">IS1 family transposase</fullName>
    </submittedName>
</protein>
<feature type="non-terminal residue" evidence="2">
    <location>
        <position position="51"/>
    </location>
</feature>
<accession>A0A369WAQ2</accession>
<name>A0A369WAQ2_9HYPH</name>
<dbReference type="InterPro" id="IPR003220">
    <property type="entry name" value="InsA_N_dom_Znf"/>
</dbReference>
<feature type="domain" description="InsA N-terminal zinc ribbon" evidence="1">
    <location>
        <begin position="2"/>
        <end position="28"/>
    </location>
</feature>
<evidence type="ECO:0000313" key="3">
    <source>
        <dbReference type="Proteomes" id="UP000253759"/>
    </source>
</evidence>
<gene>
    <name evidence="2" type="ORF">DVH29_00005</name>
</gene>
<keyword evidence="3" id="KW-1185">Reference proteome</keyword>
<dbReference type="RefSeq" id="WP_369333222.1">
    <property type="nucleotide sequence ID" value="NZ_QQNH01000001.1"/>
</dbReference>
<sequence length="51" mass="5775">MDCPSCHGTDLIKRGRKAGHQRYCCLTCGRYSTDSQPRFSAKTKAMAIEMY</sequence>
<dbReference type="Proteomes" id="UP000253759">
    <property type="component" value="Unassembled WGS sequence"/>
</dbReference>
<proteinExistence type="predicted"/>
<dbReference type="AlphaFoldDB" id="A0A369WAQ2"/>
<comment type="caution">
    <text evidence="2">The sequence shown here is derived from an EMBL/GenBank/DDBJ whole genome shotgun (WGS) entry which is preliminary data.</text>
</comment>
<evidence type="ECO:0000313" key="2">
    <source>
        <dbReference type="EMBL" id="RDE10382.1"/>
    </source>
</evidence>